<accession>A0A5A9W8G7</accession>
<dbReference type="InterPro" id="IPR017034">
    <property type="entry name" value="Abi_system_AbiD/AbiF"/>
</dbReference>
<dbReference type="Pfam" id="PF07751">
    <property type="entry name" value="Abi_2"/>
    <property type="match status" value="1"/>
</dbReference>
<dbReference type="InterPro" id="IPR011664">
    <property type="entry name" value="Abi_system_AbiD/AbiF-like"/>
</dbReference>
<dbReference type="OrthoDB" id="5363652at2"/>
<comment type="caution">
    <text evidence="1">The sequence shown here is derived from an EMBL/GenBank/DDBJ whole genome shotgun (WGS) entry which is preliminary data.</text>
</comment>
<organism evidence="1 2">
    <name type="scientific">Nitrincola tapanii</name>
    <dbReference type="NCBI Taxonomy" id="1708751"/>
    <lineage>
        <taxon>Bacteria</taxon>
        <taxon>Pseudomonadati</taxon>
        <taxon>Pseudomonadota</taxon>
        <taxon>Gammaproteobacteria</taxon>
        <taxon>Oceanospirillales</taxon>
        <taxon>Oceanospirillaceae</taxon>
        <taxon>Nitrincola</taxon>
    </lineage>
</organism>
<proteinExistence type="predicted"/>
<protein>
    <submittedName>
        <fullName evidence="1">Abortive phage resistance protein</fullName>
    </submittedName>
</protein>
<name>A0A5A9W8G7_9GAMM</name>
<keyword evidence="2" id="KW-1185">Reference proteome</keyword>
<gene>
    <name evidence="1" type="ORF">E1H14_01650</name>
</gene>
<sequence length="326" mass="38183">MKVELENPSKPWKSLDDQLALLKQRGMLTDNQEAAKSYLERLGYYRLSGYWYPFRVLDPVQAPGSKTPRRLDCFMAGSHFADVVQLYVFDKKLRLLALDALERIEMAVRVDIAHKLGRNDPYAHENPKCLHGHFSKQVKKSGLAKGKTEHQLWLEKYRSHLWRSRREPFVEHYLNNYGRLPIWVAVEVWDFGMMSKLYAGMKIADRDSIALKYGAPSGDTFASWLRSLNFIRNVSAHHSRLWNINVLERASIPTDAAYWQYMNNARPFYYFCLMQLMLKVICPNTRWYKRLAAVIAEFPESPSRAVRIEDFGVVEGWQSWNLWAQK</sequence>
<dbReference type="AlphaFoldDB" id="A0A5A9W8G7"/>
<evidence type="ECO:0000313" key="1">
    <source>
        <dbReference type="EMBL" id="KAA0876455.1"/>
    </source>
</evidence>
<dbReference type="PIRSF" id="PIRSF034934">
    <property type="entry name" value="AbiF_AbiD"/>
    <property type="match status" value="1"/>
</dbReference>
<dbReference type="Proteomes" id="UP000325302">
    <property type="component" value="Unassembled WGS sequence"/>
</dbReference>
<dbReference type="EMBL" id="SMRS01000001">
    <property type="protein sequence ID" value="KAA0876455.1"/>
    <property type="molecule type" value="Genomic_DNA"/>
</dbReference>
<reference evidence="1 2" key="1">
    <citation type="submission" date="2019-03" db="EMBL/GenBank/DDBJ databases">
        <title>Nitrincola sp. nov. isolated from an Indian soda lake.</title>
        <authorList>
            <person name="Joshi A."/>
            <person name="Thite S.V."/>
            <person name="Joseph N."/>
            <person name="Dhotre D."/>
            <person name="Moorthy M."/>
            <person name="Shouche Y.S."/>
        </authorList>
    </citation>
    <scope>NUCLEOTIDE SEQUENCE [LARGE SCALE GENOMIC DNA]</scope>
    <source>
        <strain evidence="1 2">MEB193</strain>
    </source>
</reference>
<evidence type="ECO:0000313" key="2">
    <source>
        <dbReference type="Proteomes" id="UP000325302"/>
    </source>
</evidence>
<dbReference type="RefSeq" id="WP_149389704.1">
    <property type="nucleotide sequence ID" value="NZ_SMRS01000001.1"/>
</dbReference>